<organism evidence="2 3">
    <name type="scientific">Trifolium medium</name>
    <dbReference type="NCBI Taxonomy" id="97028"/>
    <lineage>
        <taxon>Eukaryota</taxon>
        <taxon>Viridiplantae</taxon>
        <taxon>Streptophyta</taxon>
        <taxon>Embryophyta</taxon>
        <taxon>Tracheophyta</taxon>
        <taxon>Spermatophyta</taxon>
        <taxon>Magnoliopsida</taxon>
        <taxon>eudicotyledons</taxon>
        <taxon>Gunneridae</taxon>
        <taxon>Pentapetalae</taxon>
        <taxon>rosids</taxon>
        <taxon>fabids</taxon>
        <taxon>Fabales</taxon>
        <taxon>Fabaceae</taxon>
        <taxon>Papilionoideae</taxon>
        <taxon>50 kb inversion clade</taxon>
        <taxon>NPAAA clade</taxon>
        <taxon>Hologalegina</taxon>
        <taxon>IRL clade</taxon>
        <taxon>Trifolieae</taxon>
        <taxon>Trifolium</taxon>
    </lineage>
</organism>
<evidence type="ECO:0000313" key="2">
    <source>
        <dbReference type="EMBL" id="MCI82568.1"/>
    </source>
</evidence>
<proteinExistence type="predicted"/>
<dbReference type="EMBL" id="LXQA011046804">
    <property type="protein sequence ID" value="MCI82568.1"/>
    <property type="molecule type" value="Genomic_DNA"/>
</dbReference>
<protein>
    <submittedName>
        <fullName evidence="2">Uncharacterized protein</fullName>
    </submittedName>
</protein>
<reference evidence="2 3" key="1">
    <citation type="journal article" date="2018" name="Front. Plant Sci.">
        <title>Red Clover (Trifolium pratense) and Zigzag Clover (T. medium) - A Picture of Genomic Similarities and Differences.</title>
        <authorList>
            <person name="Dluhosova J."/>
            <person name="Istvanek J."/>
            <person name="Nedelnik J."/>
            <person name="Repkova J."/>
        </authorList>
    </citation>
    <scope>NUCLEOTIDE SEQUENCE [LARGE SCALE GENOMIC DNA]</scope>
    <source>
        <strain evidence="3">cv. 10/8</strain>
        <tissue evidence="2">Leaf</tissue>
    </source>
</reference>
<feature type="non-terminal residue" evidence="2">
    <location>
        <position position="1"/>
    </location>
</feature>
<accession>A0A392V2P8</accession>
<dbReference type="Proteomes" id="UP000265520">
    <property type="component" value="Unassembled WGS sequence"/>
</dbReference>
<evidence type="ECO:0000313" key="3">
    <source>
        <dbReference type="Proteomes" id="UP000265520"/>
    </source>
</evidence>
<feature type="compositionally biased region" description="Basic and acidic residues" evidence="1">
    <location>
        <begin position="7"/>
        <end position="22"/>
    </location>
</feature>
<keyword evidence="3" id="KW-1185">Reference proteome</keyword>
<evidence type="ECO:0000256" key="1">
    <source>
        <dbReference type="SAM" id="MobiDB-lite"/>
    </source>
</evidence>
<dbReference type="AlphaFoldDB" id="A0A392V2P8"/>
<feature type="region of interest" description="Disordered" evidence="1">
    <location>
        <begin position="1"/>
        <end position="33"/>
    </location>
</feature>
<comment type="caution">
    <text evidence="2">The sequence shown here is derived from an EMBL/GenBank/DDBJ whole genome shotgun (WGS) entry which is preliminary data.</text>
</comment>
<name>A0A392V2P8_9FABA</name>
<sequence>AVTGEQQPRRQEQNHQDLETARSRNPNRAGNESADYFTYLVIEF</sequence>